<evidence type="ECO:0000313" key="1">
    <source>
        <dbReference type="EMBL" id="KAJ5341984.1"/>
    </source>
</evidence>
<keyword evidence="2" id="KW-1185">Reference proteome</keyword>
<reference evidence="1" key="2">
    <citation type="journal article" date="2023" name="IMA Fungus">
        <title>Comparative genomic study of the Penicillium genus elucidates a diverse pangenome and 15 lateral gene transfer events.</title>
        <authorList>
            <person name="Petersen C."/>
            <person name="Sorensen T."/>
            <person name="Nielsen M.R."/>
            <person name="Sondergaard T.E."/>
            <person name="Sorensen J.L."/>
            <person name="Fitzpatrick D.A."/>
            <person name="Frisvad J.C."/>
            <person name="Nielsen K.L."/>
        </authorList>
    </citation>
    <scope>NUCLEOTIDE SEQUENCE</scope>
    <source>
        <strain evidence="1">IBT 35675</strain>
    </source>
</reference>
<dbReference type="Proteomes" id="UP001148299">
    <property type="component" value="Unassembled WGS sequence"/>
</dbReference>
<organism evidence="1 2">
    <name type="scientific">Penicillium brevicompactum</name>
    <dbReference type="NCBI Taxonomy" id="5074"/>
    <lineage>
        <taxon>Eukaryota</taxon>
        <taxon>Fungi</taxon>
        <taxon>Dikarya</taxon>
        <taxon>Ascomycota</taxon>
        <taxon>Pezizomycotina</taxon>
        <taxon>Eurotiomycetes</taxon>
        <taxon>Eurotiomycetidae</taxon>
        <taxon>Eurotiales</taxon>
        <taxon>Aspergillaceae</taxon>
        <taxon>Penicillium</taxon>
    </lineage>
</organism>
<sequence length="73" mass="8178">MTQDLGSDIKPWARPAPKGYKFINTNIVDVLSGTLKEDLTLVTSGEESPTLARNHQCPLRPKNWRSWIAKANT</sequence>
<evidence type="ECO:0000313" key="2">
    <source>
        <dbReference type="Proteomes" id="UP001148299"/>
    </source>
</evidence>
<dbReference type="AlphaFoldDB" id="A0A9W9QSS2"/>
<protein>
    <submittedName>
        <fullName evidence="1">Uncharacterized protein</fullName>
    </submittedName>
</protein>
<name>A0A9W9QSS2_PENBR</name>
<accession>A0A9W9QSS2</accession>
<gene>
    <name evidence="1" type="ORF">N7541_011108</name>
</gene>
<reference evidence="1" key="1">
    <citation type="submission" date="2022-12" db="EMBL/GenBank/DDBJ databases">
        <authorList>
            <person name="Petersen C."/>
        </authorList>
    </citation>
    <scope>NUCLEOTIDE SEQUENCE</scope>
    <source>
        <strain evidence="1">IBT 35675</strain>
    </source>
</reference>
<dbReference type="EMBL" id="JAPZBR010000008">
    <property type="protein sequence ID" value="KAJ5341984.1"/>
    <property type="molecule type" value="Genomic_DNA"/>
</dbReference>
<proteinExistence type="predicted"/>
<comment type="caution">
    <text evidence="1">The sequence shown here is derived from an EMBL/GenBank/DDBJ whole genome shotgun (WGS) entry which is preliminary data.</text>
</comment>